<dbReference type="OrthoDB" id="7677831at2"/>
<dbReference type="RefSeq" id="WP_055117889.1">
    <property type="nucleotide sequence ID" value="NZ_CANKXR010000004.1"/>
</dbReference>
<keyword evidence="3" id="KW-1185">Reference proteome</keyword>
<protein>
    <submittedName>
        <fullName evidence="2">Uncharacterized protein</fullName>
    </submittedName>
</protein>
<keyword evidence="1" id="KW-0472">Membrane</keyword>
<reference evidence="3" key="1">
    <citation type="submission" date="2015-07" db="EMBL/GenBank/DDBJ databases">
        <authorList>
            <person name="Rodrigo-Torres Lidia"/>
            <person name="Arahal R.David."/>
        </authorList>
    </citation>
    <scope>NUCLEOTIDE SEQUENCE [LARGE SCALE GENOMIC DNA]</scope>
    <source>
        <strain evidence="3">CECT 5096</strain>
    </source>
</reference>
<accession>A0A0M6ZCX9</accession>
<gene>
    <name evidence="2" type="ORF">LA5096_05213</name>
</gene>
<dbReference type="GeneID" id="97672470"/>
<sequence>MNSHYPQDLSALADRPDFEIPSTPQAKVGLAGRIGRAFVSAGVFLGVTLGVAVVLFVPVFIFNLSRIEALEVAGETIPVSLFFDQLGALFWGTAIIALAFTSLMTGLFVMAAGATIRPRSQPVGKEDALVHLTVLRLSGSER</sequence>
<dbReference type="AlphaFoldDB" id="A0A0M6ZCX9"/>
<feature type="transmembrane region" description="Helical" evidence="1">
    <location>
        <begin position="37"/>
        <end position="61"/>
    </location>
</feature>
<evidence type="ECO:0000313" key="2">
    <source>
        <dbReference type="EMBL" id="CTQ77587.1"/>
    </source>
</evidence>
<evidence type="ECO:0000313" key="3">
    <source>
        <dbReference type="Proteomes" id="UP000049983"/>
    </source>
</evidence>
<proteinExistence type="predicted"/>
<dbReference type="STRING" id="311410.LA5095_03931"/>
<dbReference type="EMBL" id="CXWC01000013">
    <property type="protein sequence ID" value="CTQ77587.1"/>
    <property type="molecule type" value="Genomic_DNA"/>
</dbReference>
<dbReference type="Proteomes" id="UP000049983">
    <property type="component" value="Unassembled WGS sequence"/>
</dbReference>
<keyword evidence="1" id="KW-1133">Transmembrane helix</keyword>
<evidence type="ECO:0000256" key="1">
    <source>
        <dbReference type="SAM" id="Phobius"/>
    </source>
</evidence>
<name>A0A0M6ZCX9_9HYPH</name>
<feature type="transmembrane region" description="Helical" evidence="1">
    <location>
        <begin position="88"/>
        <end position="111"/>
    </location>
</feature>
<keyword evidence="1" id="KW-0812">Transmembrane</keyword>
<organism evidence="2 3">
    <name type="scientific">Roseibium album</name>
    <dbReference type="NCBI Taxonomy" id="311410"/>
    <lineage>
        <taxon>Bacteria</taxon>
        <taxon>Pseudomonadati</taxon>
        <taxon>Pseudomonadota</taxon>
        <taxon>Alphaproteobacteria</taxon>
        <taxon>Hyphomicrobiales</taxon>
        <taxon>Stappiaceae</taxon>
        <taxon>Roseibium</taxon>
    </lineage>
</organism>